<evidence type="ECO:0000313" key="2">
    <source>
        <dbReference type="Proteomes" id="UP001627154"/>
    </source>
</evidence>
<keyword evidence="2" id="KW-1185">Reference proteome</keyword>
<gene>
    <name evidence="1" type="ORF">TKK_004526</name>
</gene>
<organism evidence="1 2">
    <name type="scientific">Trichogramma kaykai</name>
    <dbReference type="NCBI Taxonomy" id="54128"/>
    <lineage>
        <taxon>Eukaryota</taxon>
        <taxon>Metazoa</taxon>
        <taxon>Ecdysozoa</taxon>
        <taxon>Arthropoda</taxon>
        <taxon>Hexapoda</taxon>
        <taxon>Insecta</taxon>
        <taxon>Pterygota</taxon>
        <taxon>Neoptera</taxon>
        <taxon>Endopterygota</taxon>
        <taxon>Hymenoptera</taxon>
        <taxon>Apocrita</taxon>
        <taxon>Proctotrupomorpha</taxon>
        <taxon>Chalcidoidea</taxon>
        <taxon>Trichogrammatidae</taxon>
        <taxon>Trichogramma</taxon>
    </lineage>
</organism>
<comment type="caution">
    <text evidence="1">The sequence shown here is derived from an EMBL/GenBank/DDBJ whole genome shotgun (WGS) entry which is preliminary data.</text>
</comment>
<name>A0ABD2XB39_9HYME</name>
<dbReference type="AlphaFoldDB" id="A0ABD2XB39"/>
<reference evidence="1 2" key="1">
    <citation type="journal article" date="2024" name="bioRxiv">
        <title>A reference genome for Trichogramma kaykai: A tiny desert-dwelling parasitoid wasp with competing sex-ratio distorters.</title>
        <authorList>
            <person name="Culotta J."/>
            <person name="Lindsey A.R."/>
        </authorList>
    </citation>
    <scope>NUCLEOTIDE SEQUENCE [LARGE SCALE GENOMIC DNA]</scope>
    <source>
        <strain evidence="1 2">KSX58</strain>
    </source>
</reference>
<accession>A0ABD2XB39</accession>
<proteinExistence type="predicted"/>
<protein>
    <submittedName>
        <fullName evidence="1">Uncharacterized protein</fullName>
    </submittedName>
</protein>
<dbReference type="EMBL" id="JBJJXI010000034">
    <property type="protein sequence ID" value="KAL3402592.1"/>
    <property type="molecule type" value="Genomic_DNA"/>
</dbReference>
<sequence length="229" mass="26469">MILARIEDGDFEGEEMIIDVCDLEDIYSCQELIEILKSMRACVHWEIEEDRRNFLLEICPFISAWESRNLDLQTIFLKEEIELLLVDSLSCLRNRDRSSPGEVFIDFVTKTGYKDEPIIAEDGKTLYHRTTPIHCAARSSRSYIVEKLFAIYDSYEVNYTDETGLCLISKWRVNLAVTTSSINFSNLDKIPIVSGVKQATRHCTLLWLQKIGVIIEQLECCWNEALTQL</sequence>
<evidence type="ECO:0000313" key="1">
    <source>
        <dbReference type="EMBL" id="KAL3402592.1"/>
    </source>
</evidence>
<dbReference type="Proteomes" id="UP001627154">
    <property type="component" value="Unassembled WGS sequence"/>
</dbReference>